<dbReference type="InterPro" id="IPR001537">
    <property type="entry name" value="SpoU_MeTrfase"/>
</dbReference>
<dbReference type="InterPro" id="IPR029026">
    <property type="entry name" value="tRNA_m1G_MTases_N"/>
</dbReference>
<keyword evidence="6" id="KW-1185">Reference proteome</keyword>
<dbReference type="GO" id="GO:0008173">
    <property type="term" value="F:RNA methyltransferase activity"/>
    <property type="evidence" value="ECO:0007669"/>
    <property type="project" value="InterPro"/>
</dbReference>
<dbReference type="RefSeq" id="WP_169098614.1">
    <property type="nucleotide sequence ID" value="NZ_JABBVZ010000021.1"/>
</dbReference>
<dbReference type="InterPro" id="IPR013123">
    <property type="entry name" value="SpoU_subst-bd"/>
</dbReference>
<name>A0A7Y0L3R2_9FIRM</name>
<feature type="domain" description="RNA 2-O ribose methyltransferase substrate binding" evidence="4">
    <location>
        <begin position="34"/>
        <end position="110"/>
    </location>
</feature>
<dbReference type="GO" id="GO:0005737">
    <property type="term" value="C:cytoplasm"/>
    <property type="evidence" value="ECO:0007669"/>
    <property type="project" value="UniProtKB-ARBA"/>
</dbReference>
<protein>
    <submittedName>
        <fullName evidence="5">RNA methyltransferase</fullName>
    </submittedName>
</protein>
<dbReference type="PANTHER" id="PTHR43191:SF2">
    <property type="entry name" value="RRNA METHYLTRANSFERASE 3, MITOCHONDRIAL"/>
    <property type="match status" value="1"/>
</dbReference>
<dbReference type="SUPFAM" id="SSF75217">
    <property type="entry name" value="alpha/beta knot"/>
    <property type="match status" value="1"/>
</dbReference>
<comment type="similarity">
    <text evidence="1">Belongs to the class IV-like SAM-binding methyltransferase superfamily. RNA methyltransferase TrmH family.</text>
</comment>
<proteinExistence type="inferred from homology"/>
<evidence type="ECO:0000313" key="5">
    <source>
        <dbReference type="EMBL" id="NMP22372.1"/>
    </source>
</evidence>
<accession>A0A7Y0L3R2</accession>
<evidence type="ECO:0000313" key="6">
    <source>
        <dbReference type="Proteomes" id="UP000533476"/>
    </source>
</evidence>
<dbReference type="InterPro" id="IPR029028">
    <property type="entry name" value="Alpha/beta_knot_MTases"/>
</dbReference>
<dbReference type="GO" id="GO:0006396">
    <property type="term" value="P:RNA processing"/>
    <property type="evidence" value="ECO:0007669"/>
    <property type="project" value="InterPro"/>
</dbReference>
<gene>
    <name evidence="5" type="ORF">HIJ39_08395</name>
</gene>
<sequence>MVIQPLDSADNKMIRRIKRLNTSRQARIKSNATVVEGGRLLEEALAAGFQPQLVVYSPKWVERVEGRAMLTRLQARSTSLFYVTDRLFEELSQVETPQGILAVISLPRSVTLGDLLDKSPQPLLFPIALGIQDPGNLGTLMRAALAAGAHALGVASGTVEAFNPKCLRASAGAAFRLPVVSLDEGWPDVLRTAGVTIRTTAVDRGLPYHQADWTGSTALVLGNEGNGLDPAWYRDTEVVTIPMSPASESLNVSMAGAIVLFHAAFRRQEKGIGFAPPAMV</sequence>
<keyword evidence="3 5" id="KW-0808">Transferase</keyword>
<evidence type="ECO:0000259" key="4">
    <source>
        <dbReference type="SMART" id="SM00967"/>
    </source>
</evidence>
<dbReference type="AlphaFoldDB" id="A0A7Y0L3R2"/>
<dbReference type="Pfam" id="PF00588">
    <property type="entry name" value="SpoU_methylase"/>
    <property type="match status" value="1"/>
</dbReference>
<comment type="caution">
    <text evidence="5">The sequence shown here is derived from an EMBL/GenBank/DDBJ whole genome shotgun (WGS) entry which is preliminary data.</text>
</comment>
<evidence type="ECO:0000256" key="1">
    <source>
        <dbReference type="ARBA" id="ARBA00007228"/>
    </source>
</evidence>
<keyword evidence="2 5" id="KW-0489">Methyltransferase</keyword>
<dbReference type="SMART" id="SM00967">
    <property type="entry name" value="SpoU_sub_bind"/>
    <property type="match status" value="1"/>
</dbReference>
<dbReference type="EMBL" id="JABBVZ010000021">
    <property type="protein sequence ID" value="NMP22372.1"/>
    <property type="molecule type" value="Genomic_DNA"/>
</dbReference>
<dbReference type="InterPro" id="IPR029064">
    <property type="entry name" value="Ribosomal_eL30-like_sf"/>
</dbReference>
<dbReference type="Gene3D" id="3.30.1330.30">
    <property type="match status" value="1"/>
</dbReference>
<dbReference type="GO" id="GO:0003723">
    <property type="term" value="F:RNA binding"/>
    <property type="evidence" value="ECO:0007669"/>
    <property type="project" value="InterPro"/>
</dbReference>
<dbReference type="Gene3D" id="3.40.1280.10">
    <property type="match status" value="1"/>
</dbReference>
<organism evidence="5 6">
    <name type="scientific">Sulfobacillus harzensis</name>
    <dbReference type="NCBI Taxonomy" id="2729629"/>
    <lineage>
        <taxon>Bacteria</taxon>
        <taxon>Bacillati</taxon>
        <taxon>Bacillota</taxon>
        <taxon>Clostridia</taxon>
        <taxon>Eubacteriales</taxon>
        <taxon>Clostridiales Family XVII. Incertae Sedis</taxon>
        <taxon>Sulfobacillus</taxon>
    </lineage>
</organism>
<dbReference type="GO" id="GO:0032259">
    <property type="term" value="P:methylation"/>
    <property type="evidence" value="ECO:0007669"/>
    <property type="project" value="UniProtKB-KW"/>
</dbReference>
<dbReference type="Proteomes" id="UP000533476">
    <property type="component" value="Unassembled WGS sequence"/>
</dbReference>
<dbReference type="InterPro" id="IPR053888">
    <property type="entry name" value="MRM3-like_sub_bind"/>
</dbReference>
<dbReference type="InterPro" id="IPR051259">
    <property type="entry name" value="rRNA_Methyltransferase"/>
</dbReference>
<dbReference type="Pfam" id="PF22435">
    <property type="entry name" value="MRM3-like_sub_bind"/>
    <property type="match status" value="1"/>
</dbReference>
<reference evidence="5 6" key="1">
    <citation type="submission" date="2020-04" db="EMBL/GenBank/DDBJ databases">
        <authorList>
            <person name="Zhang R."/>
            <person name="Schippers A."/>
        </authorList>
    </citation>
    <scope>NUCLEOTIDE SEQUENCE [LARGE SCALE GENOMIC DNA]</scope>
    <source>
        <strain evidence="5 6">DSM 109850</strain>
    </source>
</reference>
<evidence type="ECO:0000256" key="2">
    <source>
        <dbReference type="ARBA" id="ARBA00022603"/>
    </source>
</evidence>
<dbReference type="CDD" id="cd18095">
    <property type="entry name" value="SpoU-like_rRNA-MTase"/>
    <property type="match status" value="1"/>
</dbReference>
<dbReference type="PANTHER" id="PTHR43191">
    <property type="entry name" value="RRNA METHYLTRANSFERASE 3"/>
    <property type="match status" value="1"/>
</dbReference>
<evidence type="ECO:0000256" key="3">
    <source>
        <dbReference type="ARBA" id="ARBA00022679"/>
    </source>
</evidence>
<dbReference type="SUPFAM" id="SSF55315">
    <property type="entry name" value="L30e-like"/>
    <property type="match status" value="1"/>
</dbReference>